<accession>G3GZM7</accession>
<organism evidence="1 2">
    <name type="scientific">Cricetulus griseus</name>
    <name type="common">Chinese hamster</name>
    <name type="synonym">Cricetulus barabensis griseus</name>
    <dbReference type="NCBI Taxonomy" id="10029"/>
    <lineage>
        <taxon>Eukaryota</taxon>
        <taxon>Metazoa</taxon>
        <taxon>Chordata</taxon>
        <taxon>Craniata</taxon>
        <taxon>Vertebrata</taxon>
        <taxon>Euteleostomi</taxon>
        <taxon>Mammalia</taxon>
        <taxon>Eutheria</taxon>
        <taxon>Euarchontoglires</taxon>
        <taxon>Glires</taxon>
        <taxon>Rodentia</taxon>
        <taxon>Myomorpha</taxon>
        <taxon>Muroidea</taxon>
        <taxon>Cricetidae</taxon>
        <taxon>Cricetinae</taxon>
        <taxon>Cricetulus</taxon>
    </lineage>
</organism>
<reference evidence="2" key="1">
    <citation type="journal article" date="2011" name="Nat. Biotechnol.">
        <title>The genomic sequence of the Chinese hamster ovary (CHO)-K1 cell line.</title>
        <authorList>
            <person name="Xu X."/>
            <person name="Nagarajan H."/>
            <person name="Lewis N.E."/>
            <person name="Pan S."/>
            <person name="Cai Z."/>
            <person name="Liu X."/>
            <person name="Chen W."/>
            <person name="Xie M."/>
            <person name="Wang W."/>
            <person name="Hammond S."/>
            <person name="Andersen M.R."/>
            <person name="Neff N."/>
            <person name="Passarelli B."/>
            <person name="Koh W."/>
            <person name="Fan H.C."/>
            <person name="Wang J."/>
            <person name="Gui Y."/>
            <person name="Lee K.H."/>
            <person name="Betenbaugh M.J."/>
            <person name="Quake S.R."/>
            <person name="Famili I."/>
            <person name="Palsson B.O."/>
            <person name="Wang J."/>
        </authorList>
    </citation>
    <scope>NUCLEOTIDE SEQUENCE [LARGE SCALE GENOMIC DNA]</scope>
    <source>
        <strain evidence="2">CHO K1 cell line</strain>
    </source>
</reference>
<evidence type="ECO:0000313" key="1">
    <source>
        <dbReference type="EMBL" id="EGV97119.1"/>
    </source>
</evidence>
<gene>
    <name evidence="1" type="ORF">I79_003317</name>
</gene>
<dbReference type="EMBL" id="JH000080">
    <property type="protein sequence ID" value="EGV97119.1"/>
    <property type="molecule type" value="Genomic_DNA"/>
</dbReference>
<dbReference type="InParanoid" id="G3GZM7"/>
<proteinExistence type="predicted"/>
<dbReference type="Proteomes" id="UP000001075">
    <property type="component" value="Unassembled WGS sequence"/>
</dbReference>
<evidence type="ECO:0000313" key="2">
    <source>
        <dbReference type="Proteomes" id="UP000001075"/>
    </source>
</evidence>
<protein>
    <submittedName>
        <fullName evidence="1">Uncharacterized protein</fullName>
    </submittedName>
</protein>
<name>G3GZM7_CRIGR</name>
<sequence length="77" mass="8511">MDRERRAGITPSCRQHPLLLADLLSCGQGTPGGQPFEPEVPIPTLPEPPCLPRLSGLVNVSCSWFFQVQKLEIQTQQ</sequence>
<dbReference type="AlphaFoldDB" id="G3GZM7"/>